<dbReference type="OrthoDB" id="9805698at2"/>
<dbReference type="InterPro" id="IPR002646">
    <property type="entry name" value="PolA_pol_head_dom"/>
</dbReference>
<dbReference type="EC" id="2.7.7.19" evidence="7"/>
<keyword evidence="6 7" id="KW-0804">Transcription</keyword>
<dbReference type="SUPFAM" id="SSF81891">
    <property type="entry name" value="Poly A polymerase C-terminal region-like"/>
    <property type="match status" value="1"/>
</dbReference>
<dbReference type="GO" id="GO:0003723">
    <property type="term" value="F:RNA binding"/>
    <property type="evidence" value="ECO:0007669"/>
    <property type="project" value="UniProtKB-UniRule"/>
</dbReference>
<accession>A0P5U3</accession>
<dbReference type="AlphaFoldDB" id="A0P5U3"/>
<dbReference type="SUPFAM" id="SSF81301">
    <property type="entry name" value="Nucleotidyltransferase"/>
    <property type="match status" value="1"/>
</dbReference>
<comment type="similarity">
    <text evidence="7 8">Belongs to the tRNA nucleotidyltransferase/poly(A) polymerase family.</text>
</comment>
<evidence type="ECO:0000256" key="6">
    <source>
        <dbReference type="ARBA" id="ARBA00023163"/>
    </source>
</evidence>
<evidence type="ECO:0000256" key="8">
    <source>
        <dbReference type="RuleBase" id="RU003953"/>
    </source>
</evidence>
<dbReference type="HAMAP" id="MF_00957">
    <property type="entry name" value="PolyA_pol"/>
    <property type="match status" value="1"/>
</dbReference>
<proteinExistence type="inferred from homology"/>
<dbReference type="Gene3D" id="3.30.460.10">
    <property type="entry name" value="Beta Polymerase, domain 2"/>
    <property type="match status" value="1"/>
</dbReference>
<dbReference type="EMBL" id="AAUX01000001">
    <property type="protein sequence ID" value="EAV46903.1"/>
    <property type="molecule type" value="Genomic_DNA"/>
</dbReference>
<feature type="active site" evidence="7">
    <location>
        <position position="137"/>
    </location>
</feature>
<reference evidence="12 13" key="1">
    <citation type="submission" date="2006-11" db="EMBL/GenBank/DDBJ databases">
        <authorList>
            <person name="Giovannoni S."/>
            <person name="Vergin K."/>
            <person name="Ferriera S."/>
            <person name="Johnson J."/>
            <person name="Kravitz S."/>
            <person name="Beeson K."/>
            <person name="Sutton G."/>
            <person name="Rogers Y.-H."/>
            <person name="Friedman R."/>
            <person name="Frazier M."/>
            <person name="Venter J.C."/>
        </authorList>
    </citation>
    <scope>NUCLEOTIDE SEQUENCE [LARGE SCALE GENOMIC DNA]</scope>
    <source>
        <strain evidence="12 13">HTCC2181</strain>
    </source>
</reference>
<dbReference type="PANTHER" id="PTHR43051:SF1">
    <property type="entry name" value="POLYNUCLEOTIDE ADENYLYLTRANSFERASE FAMILY PROTEIN"/>
    <property type="match status" value="1"/>
</dbReference>
<evidence type="ECO:0000256" key="5">
    <source>
        <dbReference type="ARBA" id="ARBA00022884"/>
    </source>
</evidence>
<name>A0P5U3_9PROT</name>
<dbReference type="GO" id="GO:0006397">
    <property type="term" value="P:mRNA processing"/>
    <property type="evidence" value="ECO:0007669"/>
    <property type="project" value="UniProtKB-KW"/>
</dbReference>
<dbReference type="InterPro" id="IPR010206">
    <property type="entry name" value="PolA_pol_I"/>
</dbReference>
<evidence type="ECO:0000259" key="10">
    <source>
        <dbReference type="Pfam" id="PF12626"/>
    </source>
</evidence>
<evidence type="ECO:0000256" key="2">
    <source>
        <dbReference type="ARBA" id="ARBA00022679"/>
    </source>
</evidence>
<evidence type="ECO:0000259" key="11">
    <source>
        <dbReference type="Pfam" id="PF12627"/>
    </source>
</evidence>
<dbReference type="Proteomes" id="UP000054262">
    <property type="component" value="Unassembled WGS sequence"/>
</dbReference>
<evidence type="ECO:0000313" key="13">
    <source>
        <dbReference type="Proteomes" id="UP000054262"/>
    </source>
</evidence>
<evidence type="ECO:0000313" key="12">
    <source>
        <dbReference type="EMBL" id="EAV46903.1"/>
    </source>
</evidence>
<organism evidence="12 13">
    <name type="scientific">Methylophilales bacterium HTCC2181</name>
    <dbReference type="NCBI Taxonomy" id="383631"/>
    <lineage>
        <taxon>Bacteria</taxon>
        <taxon>Pseudomonadati</taxon>
        <taxon>Pseudomonadota</taxon>
        <taxon>Betaproteobacteria</taxon>
        <taxon>Nitrosomonadales</taxon>
        <taxon>OM43 clade</taxon>
    </lineage>
</organism>
<evidence type="ECO:0000256" key="3">
    <source>
        <dbReference type="ARBA" id="ARBA00022741"/>
    </source>
</evidence>
<evidence type="ECO:0000256" key="7">
    <source>
        <dbReference type="HAMAP-Rule" id="MF_00957"/>
    </source>
</evidence>
<dbReference type="Pfam" id="PF12626">
    <property type="entry name" value="PolyA_pol_arg_C"/>
    <property type="match status" value="1"/>
</dbReference>
<comment type="catalytic activity">
    <reaction evidence="7">
        <text>RNA(n) + ATP = RNA(n)-3'-adenine ribonucleotide + diphosphate</text>
        <dbReference type="Rhea" id="RHEA:11332"/>
        <dbReference type="Rhea" id="RHEA-COMP:14527"/>
        <dbReference type="Rhea" id="RHEA-COMP:17347"/>
        <dbReference type="ChEBI" id="CHEBI:30616"/>
        <dbReference type="ChEBI" id="CHEBI:33019"/>
        <dbReference type="ChEBI" id="CHEBI:140395"/>
        <dbReference type="ChEBI" id="CHEBI:173115"/>
        <dbReference type="EC" id="2.7.7.19"/>
    </reaction>
</comment>
<keyword evidence="13" id="KW-1185">Reference proteome</keyword>
<dbReference type="GO" id="GO:0043633">
    <property type="term" value="P:polyadenylation-dependent RNA catabolic process"/>
    <property type="evidence" value="ECO:0007669"/>
    <property type="project" value="InterPro"/>
</dbReference>
<dbReference type="Gene3D" id="1.10.3090.10">
    <property type="entry name" value="cca-adding enzyme, domain 2"/>
    <property type="match status" value="1"/>
</dbReference>
<dbReference type="InterPro" id="IPR043519">
    <property type="entry name" value="NT_sf"/>
</dbReference>
<feature type="domain" description="Polymerase A arginine-rich C-terminal" evidence="10">
    <location>
        <begin position="309"/>
        <end position="407"/>
    </location>
</feature>
<dbReference type="InterPro" id="IPR032828">
    <property type="entry name" value="PolyA_RNA-bd"/>
</dbReference>
<dbReference type="Pfam" id="PF01743">
    <property type="entry name" value="PolyA_pol"/>
    <property type="match status" value="1"/>
</dbReference>
<keyword evidence="1 7" id="KW-0507">mRNA processing</keyword>
<evidence type="ECO:0000256" key="4">
    <source>
        <dbReference type="ARBA" id="ARBA00022840"/>
    </source>
</evidence>
<protein>
    <recommendedName>
        <fullName evidence="7">Poly(A) polymerase I</fullName>
        <shortName evidence="7">PAP I</shortName>
        <ecNumber evidence="7">2.7.7.19</ecNumber>
    </recommendedName>
</protein>
<sequence>MKSKFIDAVKQSVKSLFYPQKIDETKISKHAIEIIKVLKKNNYEAYIVGGAIRDILMNKNPKDFDIATDATPEQIKLLFRRSRIIGRRFKLVHVMDGRGIIEVSTFRAKPHNKEVMRNGVTKDNEYGTLKEDAERRDFTCNSIYYNPLTKVLIDLYGGVKDIRAKKLAMIGDPKKRFDEDSVRILRAIRFSAKLNLTIDKNILEAIESKKSQLQSIPYSRLFDEIMKLFLTGHALQSFDLFKRFNLSKYYFPSFESKNPKAQSFLLKGLSDTDDRVRANKSVNPGFLLAVFLWSDVKKLWEERNKTSINTTVALHDAIDLVLAKQSKVFPIQKRVGVTMSEIWRLQPRFSKLHPKRIYRLLGHPRFRAAYDFMLLRDHHEEIEFGLGKWWTNFIVADEHTKSILVKNIKLK</sequence>
<evidence type="ECO:0000259" key="9">
    <source>
        <dbReference type="Pfam" id="PF01743"/>
    </source>
</evidence>
<dbReference type="GO" id="GO:1990817">
    <property type="term" value="F:poly(A) RNA polymerase activity"/>
    <property type="evidence" value="ECO:0007669"/>
    <property type="project" value="UniProtKB-UniRule"/>
</dbReference>
<feature type="active site" evidence="7">
    <location>
        <position position="65"/>
    </location>
</feature>
<gene>
    <name evidence="7" type="primary">pcnB</name>
    <name evidence="12" type="ORF">MB2181_02480</name>
</gene>
<dbReference type="NCBIfam" id="TIGR01942">
    <property type="entry name" value="pcnB"/>
    <property type="match status" value="1"/>
</dbReference>
<keyword evidence="3 7" id="KW-0547">Nucleotide-binding</keyword>
<feature type="domain" description="Poly A polymerase head" evidence="9">
    <location>
        <begin position="45"/>
        <end position="167"/>
    </location>
</feature>
<feature type="domain" description="tRNA nucleotidyltransferase/poly(A) polymerase RNA and SrmB- binding" evidence="11">
    <location>
        <begin position="195"/>
        <end position="256"/>
    </location>
</feature>
<keyword evidence="2 7" id="KW-0808">Transferase</keyword>
<keyword evidence="5 7" id="KW-0694">RNA-binding</keyword>
<evidence type="ECO:0000256" key="1">
    <source>
        <dbReference type="ARBA" id="ARBA00022664"/>
    </source>
</evidence>
<feature type="active site" evidence="7">
    <location>
        <position position="63"/>
    </location>
</feature>
<dbReference type="GO" id="GO:0005524">
    <property type="term" value="F:ATP binding"/>
    <property type="evidence" value="ECO:0007669"/>
    <property type="project" value="UniProtKB-UniRule"/>
</dbReference>
<dbReference type="PANTHER" id="PTHR43051">
    <property type="entry name" value="POLYNUCLEOTIDE ADENYLYLTRANSFERASE FAMILY PROTEIN"/>
    <property type="match status" value="1"/>
</dbReference>
<dbReference type="InterPro" id="IPR052191">
    <property type="entry name" value="tRNA_ntf/polyA_polymerase_I"/>
</dbReference>
<keyword evidence="4 7" id="KW-0067">ATP-binding</keyword>
<dbReference type="InterPro" id="IPR025866">
    <property type="entry name" value="PolyA_pol_arg_C_dom"/>
</dbReference>
<dbReference type="CDD" id="cd05398">
    <property type="entry name" value="NT_ClassII-CCAase"/>
    <property type="match status" value="1"/>
</dbReference>
<dbReference type="Pfam" id="PF12627">
    <property type="entry name" value="PolyA_pol_RNAbd"/>
    <property type="match status" value="1"/>
</dbReference>
<comment type="function">
    <text evidence="7">Adds poly(A) tail to the 3' end of many RNAs, which usually targets these RNAs for decay. Plays a significant role in the global control of gene expression, through influencing the rate of transcript degradation, and in the general RNA quality control.</text>
</comment>
<comment type="caution">
    <text evidence="12">The sequence shown here is derived from an EMBL/GenBank/DDBJ whole genome shotgun (WGS) entry which is preliminary data.</text>
</comment>